<proteinExistence type="predicted"/>
<reference evidence="2 3" key="1">
    <citation type="submission" date="2019-11" db="EMBL/GenBank/DDBJ databases">
        <title>Identification of a novel strain.</title>
        <authorList>
            <person name="Xu Q."/>
            <person name="Wang G."/>
        </authorList>
    </citation>
    <scope>NUCLEOTIDE SEQUENCE [LARGE SCALE GENOMIC DNA]</scope>
    <source>
        <strain evidence="3">xq</strain>
    </source>
</reference>
<keyword evidence="3" id="KW-1185">Reference proteome</keyword>
<accession>A0A6I3KF44</accession>
<name>A0A6I3KF44_9HYPH</name>
<comment type="caution">
    <text evidence="2">The sequence shown here is derived from an EMBL/GenBank/DDBJ whole genome shotgun (WGS) entry which is preliminary data.</text>
</comment>
<dbReference type="EMBL" id="WMBQ01000001">
    <property type="protein sequence ID" value="MTD93514.1"/>
    <property type="molecule type" value="Genomic_DNA"/>
</dbReference>
<organism evidence="2 3">
    <name type="scientific">Hyphomicrobium album</name>
    <dbReference type="NCBI Taxonomy" id="2665159"/>
    <lineage>
        <taxon>Bacteria</taxon>
        <taxon>Pseudomonadati</taxon>
        <taxon>Pseudomonadota</taxon>
        <taxon>Alphaproteobacteria</taxon>
        <taxon>Hyphomicrobiales</taxon>
        <taxon>Hyphomicrobiaceae</taxon>
        <taxon>Hyphomicrobium</taxon>
    </lineage>
</organism>
<feature type="signal peptide" evidence="1">
    <location>
        <begin position="1"/>
        <end position="28"/>
    </location>
</feature>
<sequence>MRMRTLVPSFLIAALLLAFLAAGDAAVAVSEDVCEQQRALYPKDWNDVLKAKPLYRCQSHYDGTLLVSIGPPDEKGSSILNLVPIEPEGEIKLRLDDDRQVYRMWLDADQARRLEEGRYFATVVRTQESCWIRGDLSGDPVFFMDIADPPSDSEGAGAFYNKAPRISAFKGSSYTCEPVK</sequence>
<dbReference type="RefSeq" id="WP_154738046.1">
    <property type="nucleotide sequence ID" value="NZ_WMBQ01000001.1"/>
</dbReference>
<dbReference type="AlphaFoldDB" id="A0A6I3KF44"/>
<feature type="chain" id="PRO_5026349999" evidence="1">
    <location>
        <begin position="29"/>
        <end position="180"/>
    </location>
</feature>
<evidence type="ECO:0000313" key="3">
    <source>
        <dbReference type="Proteomes" id="UP000440694"/>
    </source>
</evidence>
<evidence type="ECO:0000313" key="2">
    <source>
        <dbReference type="EMBL" id="MTD93514.1"/>
    </source>
</evidence>
<dbReference type="Proteomes" id="UP000440694">
    <property type="component" value="Unassembled WGS sequence"/>
</dbReference>
<gene>
    <name evidence="2" type="ORF">GIW81_04095</name>
</gene>
<evidence type="ECO:0000256" key="1">
    <source>
        <dbReference type="SAM" id="SignalP"/>
    </source>
</evidence>
<keyword evidence="1" id="KW-0732">Signal</keyword>
<protein>
    <submittedName>
        <fullName evidence="2">Uncharacterized protein</fullName>
    </submittedName>
</protein>